<feature type="transmembrane region" description="Helical" evidence="1">
    <location>
        <begin position="42"/>
        <end position="63"/>
    </location>
</feature>
<feature type="transmembrane region" description="Helical" evidence="1">
    <location>
        <begin position="9"/>
        <end position="30"/>
    </location>
</feature>
<dbReference type="RefSeq" id="WP_166172860.1">
    <property type="nucleotide sequence ID" value="NZ_CP045119.1"/>
</dbReference>
<keyword evidence="1" id="KW-0472">Membrane</keyword>
<keyword evidence="1" id="KW-1133">Transmembrane helix</keyword>
<evidence type="ECO:0000256" key="1">
    <source>
        <dbReference type="SAM" id="Phobius"/>
    </source>
</evidence>
<name>A0A6G8Q4W2_9ACTN</name>
<dbReference type="KEGG" id="rub:GBA63_01565"/>
<evidence type="ECO:0000313" key="3">
    <source>
        <dbReference type="Proteomes" id="UP000501452"/>
    </source>
</evidence>
<organism evidence="2 3">
    <name type="scientific">Rubrobacter tropicus</name>
    <dbReference type="NCBI Taxonomy" id="2653851"/>
    <lineage>
        <taxon>Bacteria</taxon>
        <taxon>Bacillati</taxon>
        <taxon>Actinomycetota</taxon>
        <taxon>Rubrobacteria</taxon>
        <taxon>Rubrobacterales</taxon>
        <taxon>Rubrobacteraceae</taxon>
        <taxon>Rubrobacter</taxon>
    </lineage>
</organism>
<dbReference type="EMBL" id="CP045119">
    <property type="protein sequence ID" value="QIN81459.1"/>
    <property type="molecule type" value="Genomic_DNA"/>
</dbReference>
<dbReference type="AlphaFoldDB" id="A0A6G8Q4W2"/>
<protein>
    <submittedName>
        <fullName evidence="2">Uncharacterized protein</fullName>
    </submittedName>
</protein>
<keyword evidence="1" id="KW-0812">Transmembrane</keyword>
<proteinExistence type="predicted"/>
<keyword evidence="3" id="KW-1185">Reference proteome</keyword>
<sequence length="69" mass="7556">MNDATKQRVITIVAAGIAYLISSMVTNRYINIPEQRGLKDDALEAILKGATTATSTILASVLVRRFFKD</sequence>
<accession>A0A6G8Q4W2</accession>
<dbReference type="Proteomes" id="UP000501452">
    <property type="component" value="Chromosome"/>
</dbReference>
<gene>
    <name evidence="2" type="ORF">GBA63_01565</name>
</gene>
<reference evidence="2 3" key="1">
    <citation type="submission" date="2019-10" db="EMBL/GenBank/DDBJ databases">
        <title>Rubrobacter sp nov SCSIO 52090 isolated from a deep-sea sediment in the South China Sea.</title>
        <authorList>
            <person name="Chen R.W."/>
        </authorList>
    </citation>
    <scope>NUCLEOTIDE SEQUENCE [LARGE SCALE GENOMIC DNA]</scope>
    <source>
        <strain evidence="2 3">SCSIO 52909</strain>
    </source>
</reference>
<evidence type="ECO:0000313" key="2">
    <source>
        <dbReference type="EMBL" id="QIN81459.1"/>
    </source>
</evidence>